<evidence type="ECO:0000313" key="3">
    <source>
        <dbReference type="EMBL" id="ROO28172.1"/>
    </source>
</evidence>
<evidence type="ECO:0000259" key="1">
    <source>
        <dbReference type="Pfam" id="PF09664"/>
    </source>
</evidence>
<dbReference type="OrthoDB" id="8188786at2"/>
<name>A0A423PRI7_9GAMM</name>
<feature type="domain" description="DUF2399" evidence="1">
    <location>
        <begin position="251"/>
        <end position="397"/>
    </location>
</feature>
<dbReference type="AlphaFoldDB" id="A0A423PRI7"/>
<comment type="caution">
    <text evidence="3">The sequence shown here is derived from an EMBL/GenBank/DDBJ whole genome shotgun (WGS) entry which is preliminary data.</text>
</comment>
<evidence type="ECO:0000313" key="4">
    <source>
        <dbReference type="Proteomes" id="UP000285123"/>
    </source>
</evidence>
<protein>
    <recommendedName>
        <fullName evidence="5">TIGR02679 family protein</fullName>
    </recommendedName>
</protein>
<proteinExistence type="predicted"/>
<evidence type="ECO:0000259" key="2">
    <source>
        <dbReference type="Pfam" id="PF11796"/>
    </source>
</evidence>
<evidence type="ECO:0008006" key="5">
    <source>
        <dbReference type="Google" id="ProtNLM"/>
    </source>
</evidence>
<dbReference type="NCBIfam" id="TIGR02679">
    <property type="entry name" value="TIGR02679 family protein"/>
    <property type="match status" value="1"/>
</dbReference>
<accession>A0A423PRI7</accession>
<dbReference type="Pfam" id="PF09664">
    <property type="entry name" value="DUF2399"/>
    <property type="match status" value="1"/>
</dbReference>
<reference evidence="3 4" key="1">
    <citation type="submission" date="2013-10" db="EMBL/GenBank/DDBJ databases">
        <title>Salinisphaera halophila YIM 95161 Genome Sequencing.</title>
        <authorList>
            <person name="Lai Q."/>
            <person name="Li C."/>
            <person name="Shao Z."/>
        </authorList>
    </citation>
    <scope>NUCLEOTIDE SEQUENCE [LARGE SCALE GENOMIC DNA]</scope>
    <source>
        <strain evidence="3 4">YIM 95161</strain>
    </source>
</reference>
<gene>
    <name evidence="3" type="ORF">SAHL_10290</name>
</gene>
<organism evidence="3 4">
    <name type="scientific">Salinisphaera orenii YIM 95161</name>
    <dbReference type="NCBI Taxonomy" id="1051139"/>
    <lineage>
        <taxon>Bacteria</taxon>
        <taxon>Pseudomonadati</taxon>
        <taxon>Pseudomonadota</taxon>
        <taxon>Gammaproteobacteria</taxon>
        <taxon>Salinisphaerales</taxon>
        <taxon>Salinisphaeraceae</taxon>
        <taxon>Salinisphaera</taxon>
    </lineage>
</organism>
<dbReference type="InterPro" id="IPR024465">
    <property type="entry name" value="DUF2399"/>
</dbReference>
<dbReference type="InterPro" id="IPR024466">
    <property type="entry name" value="CHP02679_N"/>
</dbReference>
<sequence>MPAPDRQRLNRLIGGEALAALRRRLRKRFAASQAPSDGFTLSNLNAAESRALAGLLGRTPRQRASMRLSHTELDGALADADLADDLRAALECLDGPIADTAAARARICRAWDRVCNQATDPRLARVLTEPAGQGLLKRLAGRDVDAAARLVGQTERVLARLPGAAVARARLAADSLGDAHALDAGRPVATLVRRALAEGDVSLRPRELWASQGVLVNELAKPVAVLNLAVDGDDPGTRLIAMAAAAGEPLHLSLRLLTRRMPAWRPGQAVFVCENPEVLAAAADALGPNCPPMVSLDGQLSAAPRTLLDQLAMAGAHFYYHGDFDWPGIRIGNHVIARYNGTPWCYAALDYVPGDHGSPLAGEPVEAHWDAALAARMQAAGMAVHEESQLDDLIADLSRAAS</sequence>
<dbReference type="Pfam" id="PF11796">
    <property type="entry name" value="DUF3323"/>
    <property type="match status" value="1"/>
</dbReference>
<dbReference type="EMBL" id="AYKF01000088">
    <property type="protein sequence ID" value="ROO28172.1"/>
    <property type="molecule type" value="Genomic_DNA"/>
</dbReference>
<dbReference type="Proteomes" id="UP000285123">
    <property type="component" value="Unassembled WGS sequence"/>
</dbReference>
<dbReference type="RefSeq" id="WP_123591328.1">
    <property type="nucleotide sequence ID" value="NZ_AYKF01000088.1"/>
</dbReference>
<feature type="domain" description="Conserved hypothetical protein CHP02679 N terminus" evidence="2">
    <location>
        <begin position="40"/>
        <end position="229"/>
    </location>
</feature>
<dbReference type="InterPro" id="IPR013495">
    <property type="entry name" value="CHP02679"/>
</dbReference>